<dbReference type="InterPro" id="IPR020843">
    <property type="entry name" value="ER"/>
</dbReference>
<dbReference type="Pfam" id="PF08659">
    <property type="entry name" value="KR"/>
    <property type="match status" value="1"/>
</dbReference>
<dbReference type="InterPro" id="IPR013120">
    <property type="entry name" value="FAR_NAD-bd"/>
</dbReference>
<dbReference type="InterPro" id="IPR016036">
    <property type="entry name" value="Malonyl_transacylase_ACP-bd"/>
</dbReference>
<dbReference type="SUPFAM" id="SSF55048">
    <property type="entry name" value="Probable ACP-binding domain of malonyl-CoA ACP transacylase"/>
    <property type="match status" value="1"/>
</dbReference>
<dbReference type="PANTHER" id="PTHR45681">
    <property type="entry name" value="POLYKETIDE SYNTHASE 44-RELATED"/>
    <property type="match status" value="1"/>
</dbReference>
<dbReference type="InterPro" id="IPR011032">
    <property type="entry name" value="GroES-like_sf"/>
</dbReference>
<dbReference type="CDD" id="cd02440">
    <property type="entry name" value="AdoMet_MTases"/>
    <property type="match status" value="1"/>
</dbReference>
<dbReference type="InterPro" id="IPR013217">
    <property type="entry name" value="Methyltransf_12"/>
</dbReference>
<evidence type="ECO:0000313" key="10">
    <source>
        <dbReference type="EMBL" id="CAL8112503.1"/>
    </source>
</evidence>
<dbReference type="Pfam" id="PF07993">
    <property type="entry name" value="NAD_binding_4"/>
    <property type="match status" value="1"/>
</dbReference>
<dbReference type="InterPro" id="IPR029063">
    <property type="entry name" value="SAM-dependent_MTases_sf"/>
</dbReference>
<evidence type="ECO:0000256" key="1">
    <source>
        <dbReference type="ARBA" id="ARBA00022450"/>
    </source>
</evidence>
<keyword evidence="5" id="KW-0511">Multifunctional enzyme</keyword>
<dbReference type="InterPro" id="IPR013149">
    <property type="entry name" value="ADH-like_C"/>
</dbReference>
<dbReference type="Pfam" id="PF21089">
    <property type="entry name" value="PKS_DH_N"/>
    <property type="match status" value="1"/>
</dbReference>
<evidence type="ECO:0008006" key="12">
    <source>
        <dbReference type="Google" id="ProtNLM"/>
    </source>
</evidence>
<dbReference type="Pfam" id="PF08240">
    <property type="entry name" value="ADH_N"/>
    <property type="match status" value="1"/>
</dbReference>
<feature type="active site" description="Proton donor; for dehydratase activity" evidence="7">
    <location>
        <position position="472"/>
    </location>
</feature>
<dbReference type="SUPFAM" id="SSF52151">
    <property type="entry name" value="FabD/lysophospholipase-like"/>
    <property type="match status" value="1"/>
</dbReference>
<dbReference type="SMART" id="SM00822">
    <property type="entry name" value="PKS_KR"/>
    <property type="match status" value="1"/>
</dbReference>
<evidence type="ECO:0000259" key="9">
    <source>
        <dbReference type="PROSITE" id="PS52019"/>
    </source>
</evidence>
<comment type="caution">
    <text evidence="10">The sequence shown here is derived from an EMBL/GenBank/DDBJ whole genome shotgun (WGS) entry which is preliminary data.</text>
</comment>
<dbReference type="InterPro" id="IPR050444">
    <property type="entry name" value="Polyketide_Synthase"/>
</dbReference>
<protein>
    <recommendedName>
        <fullName evidence="12">Carrier domain-containing protein</fullName>
    </recommendedName>
</protein>
<dbReference type="SMART" id="SM00829">
    <property type="entry name" value="PKS_ER"/>
    <property type="match status" value="1"/>
</dbReference>
<dbReference type="EMBL" id="CAXLJM020000048">
    <property type="protein sequence ID" value="CAL8112503.1"/>
    <property type="molecule type" value="Genomic_DNA"/>
</dbReference>
<dbReference type="InterPro" id="IPR013154">
    <property type="entry name" value="ADH-like_N"/>
</dbReference>
<dbReference type="InterPro" id="IPR001227">
    <property type="entry name" value="Ac_transferase_dom_sf"/>
</dbReference>
<dbReference type="SMART" id="SM00826">
    <property type="entry name" value="PKS_DH"/>
    <property type="match status" value="1"/>
</dbReference>
<feature type="domain" description="Carrier" evidence="8">
    <location>
        <begin position="1816"/>
        <end position="1893"/>
    </location>
</feature>
<evidence type="ECO:0000313" key="11">
    <source>
        <dbReference type="Proteomes" id="UP001642540"/>
    </source>
</evidence>
<evidence type="ECO:0000256" key="6">
    <source>
        <dbReference type="ARBA" id="ARBA00023315"/>
    </source>
</evidence>
<dbReference type="Pfam" id="PF00107">
    <property type="entry name" value="ADH_zinc_N"/>
    <property type="match status" value="1"/>
</dbReference>
<dbReference type="PROSITE" id="PS52019">
    <property type="entry name" value="PKS_MFAS_DH"/>
    <property type="match status" value="1"/>
</dbReference>
<dbReference type="CDD" id="cd05195">
    <property type="entry name" value="enoyl_red"/>
    <property type="match status" value="1"/>
</dbReference>
<dbReference type="InterPro" id="IPR036291">
    <property type="entry name" value="NAD(P)-bd_dom_sf"/>
</dbReference>
<evidence type="ECO:0000259" key="8">
    <source>
        <dbReference type="PROSITE" id="PS50075"/>
    </source>
</evidence>
<feature type="region of interest" description="C-terminal hotdog fold" evidence="7">
    <location>
        <begin position="409"/>
        <end position="560"/>
    </location>
</feature>
<organism evidence="10 11">
    <name type="scientific">Orchesella dallaii</name>
    <dbReference type="NCBI Taxonomy" id="48710"/>
    <lineage>
        <taxon>Eukaryota</taxon>
        <taxon>Metazoa</taxon>
        <taxon>Ecdysozoa</taxon>
        <taxon>Arthropoda</taxon>
        <taxon>Hexapoda</taxon>
        <taxon>Collembola</taxon>
        <taxon>Entomobryomorpha</taxon>
        <taxon>Entomobryoidea</taxon>
        <taxon>Orchesellidae</taxon>
        <taxon>Orchesellinae</taxon>
        <taxon>Orchesella</taxon>
    </lineage>
</organism>
<dbReference type="Pfam" id="PF08242">
    <property type="entry name" value="Methyltransf_12"/>
    <property type="match status" value="1"/>
</dbReference>
<keyword evidence="3" id="KW-0808">Transferase</keyword>
<dbReference type="SUPFAM" id="SSF50129">
    <property type="entry name" value="GroES-like"/>
    <property type="match status" value="1"/>
</dbReference>
<dbReference type="Gene3D" id="3.40.50.150">
    <property type="entry name" value="Vaccinia Virus protein VP39"/>
    <property type="match status" value="1"/>
</dbReference>
<sequence>MIVVRTKPPIVLSMMNELRTSQSNFWVDIAAVNSTEQTVLAGDPENVTLFSKYCETKDIKAVVLASTHAFHSRLMDSMMEDYETAATAILGRVSSKIRKECVYISGVEGKIIDTSKLQDKTYWMKHCREKVNFHEACKTARKEEDCCIFLEIGPHPVLSALAMTNMEGKSILCLPSIRRGEENWITLLDTLGKLWVSEWDGTIDWKGFDRDYNRKRIASLPFYPFVRRSIWAEMQPHTDWPLAPLLGSVVCSPSNVVLFNNYITLKRFSYLKDHTILNQVVFPAAAFLEICLCAGHAAAQGYLNDFIKPNRAVGIKDLQILAPFGVLEVSASKVQTIVKLETEEGEKTAVVYKAEVHHWLPENGGEPERNKVELNGGKWVHHANASFIPMFPSETSTKIDIRGIQNGLESKEVSTQEIYEGVSELGLRFGPTFQSLKKGWIHVEHEHEYGILFELKLPDKREECMIHPVIGDAMLQATMIWRRKLTGEKTKRRLQVPVKIANFVWFPSEVVVDEELFIYCQSNENENTSTISTSLINQRGELLGRMSGIEFIETTAKLVVGMIQQQSVQLPRTWEETLIESPGPFQGNIPYKIWETAPRLPSNSHGWLDKGRPGEQEILAFNHISKLTVFQMLKALLDLGWSPKLNEKFTTSQIMLLLGIKDNFTRYIDFFLDQMAKENMISKESDQGYIVGPGLISNVLHLGDKLKEVVSTEETSRCDYRLISEIGKRLAEIFGGKVDPLGLVLFPEDHTKPTAEGIYDFYSPELIHVGQGVNNVLTKSFPAIKADSVSNYLRILEVGGGTGVSTRAILDCIVPALEEQELNMEYVFTDISSAFFTPAKKSLEKYLNYVTFHKLDIERDPFSQGFCPEYFDVIVCAEVLHATRDIRDAVKHLKQLIKPCGSIQITETVQDDPILMFIFGLLDGYWRFTDFDLRAKSPILSASKWRKVLEVAGFTDVTLFTTSQGIHSYIHAHRQPSHLESIAEQMCHHGWLIFYDDLTQHFVSALEQKMRQIGRVFMKIRRPMRTDIDMNSITVETDMKAWIRQQIKDASFKNSKIPLEGVVYLWGVIEKDEHDQKHISLPLVSILQEILTSNVGLPSKLLFVTYRNDNPSAATLLGIVKSFVIENSHLRSTTMCLDRDDELATQVNQVFTSLWGSKNAFEYNEFCDGKRFIKRLKTKKLTSNELQLPPNCDRFQLVVPSTRQIADLEFTHLEPYTIGDDDVEVRVKAVALNFRDIFSVLKPIPLFDDMNCIGLDFSGVVTQIGSHVRKVKPGDFVICPNFDKNLALPSHVKVSQSFVMHLPEEMTFCEGATIPAAFMTGFYCLYDLGRLKKDDTLLIHAASGGVGLAAIRLAKAVNANIVATAGSDRKRAYLRSIGIVHVFNSRTTEFSEKILELTMGRGVDIVLNSLTGPGFKEASLKALAQNGRFIEMSKVQVWSVEEVAEIRPDVEYHVADITSLSEDTLKSNLIRIKNGIERHAGYNAIESLPYERFDAPDIRSALHHVQQAKHIGKVVCIMPEIARESLKMKAFVPLFNDRSTYIVTGGLGGIGFEVVKWMLRNGAKHIIIVSRSTEPAPEQAELINIFNDKTGKNVRLFSLDVSDFNKCADLFGKIQKSGYGFPKIRGIMHVAGVLENATLENQTWAMFESTYKAKVHGSWNLHLLTKHLKLEHFVMFSSIASVWGAPGQANYSASNSFQDALVHFRNSQGLPGITINWGNWGEVGIATEVDFPGVRPISTSQGLLLLGTILRAPKATQLMAANVDSFSLLSQCIPYIKQFIDETALFGETTAHAVNISSDEFWAELDAAPDRESKLNVFKNNIKRFVRSLLRIDVNENIGDTVDFQSLGIDSLMMLEMKNSLQNILGSRLIITASQVRDCNNVNLLANRLLDMIDSKEEESLIPTLEELRHLIHEDLYLVNESFLEPMKALKSEADIESLFITGVTGSLGSYILKDILSKVKSIQKIYCLVRRRGDVTGAKRLQEIMNKRGIICPTYVNIEVVEGDVGKDNLGLNHELYEELAADVDAVIHYAAKSDHIAKYWKAASSRCLDSIRNINVLGTKRVLEFASHVKTKHVFYASSLSTTTTVNEDAGTLSENWQEDNAFDTLSYNNGYLISKFISEQLVKKAWSRGLPCKSLRFGLVAGDGKTGELDILSSHYMIRLLAFLKLRCMSDIPMPSPLITPNACSEALVRICFNEKVPRGVYNVIPPHPQLEQVFVTVAEEIGVQVELVSLSDFLQKLRMERDDSPIAPLKRIYTEDGTALVEIARNISSIQKWMDDSTPDFFVSKKLTEFLPGFLDVMEPTIDIMRRDIGFAKKSGAFEMIGI</sequence>
<dbReference type="InterPro" id="IPR016035">
    <property type="entry name" value="Acyl_Trfase/lysoPLipase"/>
</dbReference>
<dbReference type="InterPro" id="IPR049900">
    <property type="entry name" value="PKS_mFAS_DH"/>
</dbReference>
<dbReference type="InterPro" id="IPR009081">
    <property type="entry name" value="PP-bd_ACP"/>
</dbReference>
<dbReference type="PANTHER" id="PTHR45681:SF6">
    <property type="entry name" value="POLYKETIDE SYNTHASE 37"/>
    <property type="match status" value="1"/>
</dbReference>
<dbReference type="Gene3D" id="1.10.1200.10">
    <property type="entry name" value="ACP-like"/>
    <property type="match status" value="1"/>
</dbReference>
<dbReference type="Gene3D" id="3.40.366.10">
    <property type="entry name" value="Malonyl-Coenzyme A Acyl Carrier Protein, domain 2"/>
    <property type="match status" value="1"/>
</dbReference>
<evidence type="ECO:0000256" key="7">
    <source>
        <dbReference type="PROSITE-ProRule" id="PRU01363"/>
    </source>
</evidence>
<feature type="active site" description="Proton acceptor; for dehydratase activity" evidence="7">
    <location>
        <position position="274"/>
    </location>
</feature>
<dbReference type="Pfam" id="PF00550">
    <property type="entry name" value="PP-binding"/>
    <property type="match status" value="1"/>
</dbReference>
<dbReference type="Gene3D" id="3.40.50.720">
    <property type="entry name" value="NAD(P)-binding Rossmann-like Domain"/>
    <property type="match status" value="4"/>
</dbReference>
<dbReference type="SUPFAM" id="SSF53335">
    <property type="entry name" value="S-adenosyl-L-methionine-dependent methyltransferases"/>
    <property type="match status" value="1"/>
</dbReference>
<accession>A0ABP1QVW1</accession>
<keyword evidence="4" id="KW-0521">NADP</keyword>
<dbReference type="Gene3D" id="3.10.129.110">
    <property type="entry name" value="Polyketide synthase dehydratase"/>
    <property type="match status" value="1"/>
</dbReference>
<dbReference type="InterPro" id="IPR014043">
    <property type="entry name" value="Acyl_transferase_dom"/>
</dbReference>
<dbReference type="SUPFAM" id="SSF51735">
    <property type="entry name" value="NAD(P)-binding Rossmann-fold domains"/>
    <property type="match status" value="3"/>
</dbReference>
<dbReference type="Gene3D" id="3.90.180.10">
    <property type="entry name" value="Medium-chain alcohol dehydrogenases, catalytic domain"/>
    <property type="match status" value="1"/>
</dbReference>
<dbReference type="InterPro" id="IPR020807">
    <property type="entry name" value="PKS_DH"/>
</dbReference>
<dbReference type="Gene3D" id="3.30.70.3290">
    <property type="match status" value="1"/>
</dbReference>
<keyword evidence="11" id="KW-1185">Reference proteome</keyword>
<keyword evidence="2" id="KW-0597">Phosphoprotein</keyword>
<feature type="domain" description="PKS/mFAS DH" evidence="9">
    <location>
        <begin position="243"/>
        <end position="560"/>
    </location>
</feature>
<proteinExistence type="predicted"/>
<dbReference type="PROSITE" id="PS50075">
    <property type="entry name" value="CARRIER"/>
    <property type="match status" value="1"/>
</dbReference>
<evidence type="ECO:0000256" key="2">
    <source>
        <dbReference type="ARBA" id="ARBA00022553"/>
    </source>
</evidence>
<dbReference type="InterPro" id="IPR049551">
    <property type="entry name" value="PKS_DH_C"/>
</dbReference>
<evidence type="ECO:0000256" key="3">
    <source>
        <dbReference type="ARBA" id="ARBA00022679"/>
    </source>
</evidence>
<evidence type="ECO:0000256" key="5">
    <source>
        <dbReference type="ARBA" id="ARBA00023268"/>
    </source>
</evidence>
<dbReference type="SMART" id="SM00827">
    <property type="entry name" value="PKS_AT"/>
    <property type="match status" value="1"/>
</dbReference>
<dbReference type="Pfam" id="PF14765">
    <property type="entry name" value="PS-DH"/>
    <property type="match status" value="1"/>
</dbReference>
<dbReference type="Pfam" id="PF00698">
    <property type="entry name" value="Acyl_transf_1"/>
    <property type="match status" value="1"/>
</dbReference>
<dbReference type="InterPro" id="IPR036736">
    <property type="entry name" value="ACP-like_sf"/>
</dbReference>
<reference evidence="10 11" key="1">
    <citation type="submission" date="2024-08" db="EMBL/GenBank/DDBJ databases">
        <authorList>
            <person name="Cucini C."/>
            <person name="Frati F."/>
        </authorList>
    </citation>
    <scope>NUCLEOTIDE SEQUENCE [LARGE SCALE GENOMIC DNA]</scope>
</reference>
<evidence type="ECO:0000256" key="4">
    <source>
        <dbReference type="ARBA" id="ARBA00022857"/>
    </source>
</evidence>
<keyword evidence="6" id="KW-0012">Acyltransferase</keyword>
<feature type="region of interest" description="N-terminal hotdog fold" evidence="7">
    <location>
        <begin position="243"/>
        <end position="394"/>
    </location>
</feature>
<dbReference type="Proteomes" id="UP001642540">
    <property type="component" value="Unassembled WGS sequence"/>
</dbReference>
<dbReference type="InterPro" id="IPR042104">
    <property type="entry name" value="PKS_dehydratase_sf"/>
</dbReference>
<name>A0ABP1QVW1_9HEXA</name>
<dbReference type="InterPro" id="IPR049552">
    <property type="entry name" value="PKS_DH_N"/>
</dbReference>
<keyword evidence="1" id="KW-0596">Phosphopantetheine</keyword>
<dbReference type="InterPro" id="IPR013968">
    <property type="entry name" value="PKS_KR"/>
</dbReference>
<dbReference type="InterPro" id="IPR057326">
    <property type="entry name" value="KR_dom"/>
</dbReference>
<gene>
    <name evidence="10" type="ORF">ODALV1_LOCUS15678</name>
</gene>
<dbReference type="SUPFAM" id="SSF47336">
    <property type="entry name" value="ACP-like"/>
    <property type="match status" value="1"/>
</dbReference>